<evidence type="ECO:0000313" key="3">
    <source>
        <dbReference type="Proteomes" id="UP000072618"/>
    </source>
</evidence>
<organism evidence="2 3">
    <name type="scientific">Streptococcus suis</name>
    <dbReference type="NCBI Taxonomy" id="1307"/>
    <lineage>
        <taxon>Bacteria</taxon>
        <taxon>Bacillati</taxon>
        <taxon>Bacillota</taxon>
        <taxon>Bacilli</taxon>
        <taxon>Lactobacillales</taxon>
        <taxon>Streptococcaceae</taxon>
        <taxon>Streptococcus</taxon>
    </lineage>
</organism>
<dbReference type="RefSeq" id="WP_044672437.1">
    <property type="nucleotide sequence ID" value="NZ_CEEO01000260.1"/>
</dbReference>
<evidence type="ECO:0000256" key="1">
    <source>
        <dbReference type="SAM" id="MobiDB-lite"/>
    </source>
</evidence>
<dbReference type="AlphaFoldDB" id="A0A0Z8GW44"/>
<sequence>MGILDAFKFKFNKSPTLSDSFESDNYANELSKNLALKASALNKVSNYIARSFSKAKFVIKGDLDSNKKSWLFCLNVQPNPNQSSSVFLGEIAKKLIADGEVLIVSYQESLYIADSFSKKEARLTGNVYSVDSLQGITIDKAFASDDVIYLQSENENLNKYSEQLWADYGELLGRLINRQKTANQIRFTLGLPKDRVREKAQEGADGGAKDESRNQRFFERVVERIKNDSVVPIPLNKDGTYNEFSNRYSSKASFVEDIKQVKNQYVDELCEILGIPSALIHGELADNQKNHEQLIEVVIEPMMRKLLDGLQVAIFTQEEYLDGQTIKATGLMRKDLFDIASSGDKLIAAGLAMADEIREEIGLGPLPNGLGQRLYITKNYLELREEGGTKDENSTNQGTNHSEQS</sequence>
<feature type="region of interest" description="Disordered" evidence="1">
    <location>
        <begin position="386"/>
        <end position="405"/>
    </location>
</feature>
<dbReference type="InterPro" id="IPR006944">
    <property type="entry name" value="Phage/GTA_portal"/>
</dbReference>
<feature type="compositionally biased region" description="Polar residues" evidence="1">
    <location>
        <begin position="394"/>
        <end position="405"/>
    </location>
</feature>
<proteinExistence type="predicted"/>
<dbReference type="EMBL" id="FIGJ01000034">
    <property type="protein sequence ID" value="CYV05996.1"/>
    <property type="molecule type" value="Genomic_DNA"/>
</dbReference>
<accession>A0A0Z8GW44</accession>
<dbReference type="NCBIfam" id="TIGR01537">
    <property type="entry name" value="portal_HK97"/>
    <property type="match status" value="1"/>
</dbReference>
<protein>
    <submittedName>
        <fullName evidence="2">HK97 family phage portal protein</fullName>
    </submittedName>
</protein>
<dbReference type="InterPro" id="IPR006427">
    <property type="entry name" value="Portal_HK97"/>
</dbReference>
<reference evidence="2 3" key="1">
    <citation type="submission" date="2016-02" db="EMBL/GenBank/DDBJ databases">
        <authorList>
            <consortium name="Pathogen Informatics"/>
        </authorList>
    </citation>
    <scope>NUCLEOTIDE SEQUENCE [LARGE SCALE GENOMIC DNA]</scope>
    <source>
        <strain evidence="2 3">LSS32</strain>
    </source>
</reference>
<name>A0A0Z8GW44_STRSU</name>
<evidence type="ECO:0000313" key="2">
    <source>
        <dbReference type="EMBL" id="CYV05996.1"/>
    </source>
</evidence>
<gene>
    <name evidence="2" type="ORF">ERS132394_02162</name>
</gene>
<dbReference type="Proteomes" id="UP000072618">
    <property type="component" value="Unassembled WGS sequence"/>
</dbReference>
<dbReference type="Pfam" id="PF04860">
    <property type="entry name" value="Phage_portal"/>
    <property type="match status" value="1"/>
</dbReference>